<feature type="transmembrane region" description="Helical" evidence="1">
    <location>
        <begin position="51"/>
        <end position="84"/>
    </location>
</feature>
<protein>
    <submittedName>
        <fullName evidence="2">Uncharacterized protein</fullName>
    </submittedName>
</protein>
<keyword evidence="1" id="KW-0472">Membrane</keyword>
<feature type="transmembrane region" description="Helical" evidence="1">
    <location>
        <begin position="21"/>
        <end position="39"/>
    </location>
</feature>
<dbReference type="STRING" id="428993.SAMN06296058_1857"/>
<dbReference type="EMBL" id="FUZV01000001">
    <property type="protein sequence ID" value="SKC65171.1"/>
    <property type="molecule type" value="Genomic_DNA"/>
</dbReference>
<evidence type="ECO:0000256" key="1">
    <source>
        <dbReference type="SAM" id="Phobius"/>
    </source>
</evidence>
<sequence>MIPPTVESRSEAAAQQARTDLFLLLGQAVLTLMAGAWAAKAAAPQLHGAAWMGSVLLLTALVCAYGSVRVLVATVLAPWAVLQLIQRVRDPRQARVPTTASERRFSLAMNAIAMVTFVSVALAAATALWWLADGVDLVGALWRFGVSALVLALSIPRAIRALG</sequence>
<keyword evidence="1" id="KW-1133">Transmembrane helix</keyword>
<feature type="transmembrane region" description="Helical" evidence="1">
    <location>
        <begin position="137"/>
        <end position="155"/>
    </location>
</feature>
<keyword evidence="3" id="KW-1185">Reference proteome</keyword>
<evidence type="ECO:0000313" key="3">
    <source>
        <dbReference type="Proteomes" id="UP000190341"/>
    </source>
</evidence>
<organism evidence="2 3">
    <name type="scientific">Pseudoxanthomonas indica</name>
    <dbReference type="NCBI Taxonomy" id="428993"/>
    <lineage>
        <taxon>Bacteria</taxon>
        <taxon>Pseudomonadati</taxon>
        <taxon>Pseudomonadota</taxon>
        <taxon>Gammaproteobacteria</taxon>
        <taxon>Lysobacterales</taxon>
        <taxon>Lysobacteraceae</taxon>
        <taxon>Pseudoxanthomonas</taxon>
    </lineage>
</organism>
<dbReference type="AlphaFoldDB" id="A0A1T5KNG4"/>
<dbReference type="Proteomes" id="UP000190341">
    <property type="component" value="Unassembled WGS sequence"/>
</dbReference>
<gene>
    <name evidence="2" type="ORF">SAMN06296058_1857</name>
</gene>
<name>A0A1T5KNG4_9GAMM</name>
<reference evidence="2 3" key="1">
    <citation type="submission" date="2017-02" db="EMBL/GenBank/DDBJ databases">
        <authorList>
            <person name="Peterson S.W."/>
        </authorList>
    </citation>
    <scope>NUCLEOTIDE SEQUENCE [LARGE SCALE GENOMIC DNA]</scope>
    <source>
        <strain evidence="2 3">P15</strain>
    </source>
</reference>
<dbReference type="RefSeq" id="WP_079724113.1">
    <property type="nucleotide sequence ID" value="NZ_BMCL01000002.1"/>
</dbReference>
<evidence type="ECO:0000313" key="2">
    <source>
        <dbReference type="EMBL" id="SKC65171.1"/>
    </source>
</evidence>
<keyword evidence="1" id="KW-0812">Transmembrane</keyword>
<accession>A0A1T5KNG4</accession>
<feature type="transmembrane region" description="Helical" evidence="1">
    <location>
        <begin position="105"/>
        <end position="131"/>
    </location>
</feature>
<proteinExistence type="predicted"/>